<dbReference type="PANTHER" id="PTHR43833">
    <property type="entry name" value="POTASSIUM CHANNEL PROTEIN 2-RELATED-RELATED"/>
    <property type="match status" value="1"/>
</dbReference>
<dbReference type="PROSITE" id="PS51202">
    <property type="entry name" value="RCK_C"/>
    <property type="match status" value="2"/>
</dbReference>
<dbReference type="KEGG" id="gce:KYE46_10250"/>
<organism evidence="5 6">
    <name type="scientific">Gymnodinialimonas ceratoperidinii</name>
    <dbReference type="NCBI Taxonomy" id="2856823"/>
    <lineage>
        <taxon>Bacteria</taxon>
        <taxon>Pseudomonadati</taxon>
        <taxon>Pseudomonadota</taxon>
        <taxon>Alphaproteobacteria</taxon>
        <taxon>Rhodobacterales</taxon>
        <taxon>Paracoccaceae</taxon>
        <taxon>Gymnodinialimonas</taxon>
    </lineage>
</organism>
<feature type="domain" description="RCK C-terminal" evidence="4">
    <location>
        <begin position="144"/>
        <end position="228"/>
    </location>
</feature>
<dbReference type="GO" id="GO:0008324">
    <property type="term" value="F:monoatomic cation transmembrane transporter activity"/>
    <property type="evidence" value="ECO:0007669"/>
    <property type="project" value="InterPro"/>
</dbReference>
<feature type="domain" description="RCK N-terminal" evidence="3">
    <location>
        <begin position="1"/>
        <end position="124"/>
    </location>
</feature>
<keyword evidence="6" id="KW-1185">Reference proteome</keyword>
<dbReference type="EMBL" id="CP079194">
    <property type="protein sequence ID" value="QXT38332.1"/>
    <property type="molecule type" value="Genomic_DNA"/>
</dbReference>
<keyword evidence="1" id="KW-0813">Transport</keyword>
<dbReference type="Pfam" id="PF02080">
    <property type="entry name" value="TrkA_C"/>
    <property type="match status" value="2"/>
</dbReference>
<dbReference type="NCBIfam" id="NF007031">
    <property type="entry name" value="PRK09496.1-2"/>
    <property type="match status" value="1"/>
</dbReference>
<proteinExistence type="predicted"/>
<dbReference type="GO" id="GO:0006813">
    <property type="term" value="P:potassium ion transport"/>
    <property type="evidence" value="ECO:0007669"/>
    <property type="project" value="InterPro"/>
</dbReference>
<dbReference type="RefSeq" id="WP_219000529.1">
    <property type="nucleotide sequence ID" value="NZ_CP079194.1"/>
</dbReference>
<dbReference type="InterPro" id="IPR006037">
    <property type="entry name" value="RCK_C"/>
</dbReference>
<accession>A0A8F6YBM2</accession>
<dbReference type="InterPro" id="IPR003148">
    <property type="entry name" value="RCK_N"/>
</dbReference>
<evidence type="ECO:0000313" key="5">
    <source>
        <dbReference type="EMBL" id="QXT38332.1"/>
    </source>
</evidence>
<dbReference type="Pfam" id="PF02254">
    <property type="entry name" value="TrkA_N"/>
    <property type="match status" value="2"/>
</dbReference>
<dbReference type="PANTHER" id="PTHR43833:SF5">
    <property type="entry name" value="TRK SYSTEM POTASSIUM UPTAKE PROTEIN TRKA"/>
    <property type="match status" value="1"/>
</dbReference>
<gene>
    <name evidence="5" type="primary">trkA</name>
    <name evidence="5" type="ORF">KYE46_10250</name>
</gene>
<feature type="domain" description="RCK C-terminal" evidence="4">
    <location>
        <begin position="372"/>
        <end position="453"/>
    </location>
</feature>
<reference evidence="5 6" key="1">
    <citation type="submission" date="2021-07" db="EMBL/GenBank/DDBJ databases">
        <title>A novel Jannaschia species isolated from marine dinoflagellate Ceratoperidinium margalefii.</title>
        <authorList>
            <person name="Jiang Y."/>
            <person name="Li Z."/>
        </authorList>
    </citation>
    <scope>NUCLEOTIDE SEQUENCE [LARGE SCALE GENOMIC DNA]</scope>
    <source>
        <strain evidence="5 6">J12C1-MA-4</strain>
    </source>
</reference>
<name>A0A8F6YBM2_9RHOB</name>
<evidence type="ECO:0000259" key="4">
    <source>
        <dbReference type="PROSITE" id="PS51202"/>
    </source>
</evidence>
<keyword evidence="2" id="KW-0406">Ion transport</keyword>
<protein>
    <submittedName>
        <fullName evidence="5">Trk system potassium transporter TrkA</fullName>
    </submittedName>
</protein>
<dbReference type="NCBIfam" id="NF007039">
    <property type="entry name" value="PRK09496.3-2"/>
    <property type="match status" value="1"/>
</dbReference>
<evidence type="ECO:0000256" key="1">
    <source>
        <dbReference type="ARBA" id="ARBA00022448"/>
    </source>
</evidence>
<dbReference type="AlphaFoldDB" id="A0A8F6YBM2"/>
<dbReference type="InterPro" id="IPR050721">
    <property type="entry name" value="Trk_Ktr_HKT_K-transport"/>
</dbReference>
<dbReference type="PROSITE" id="PS51201">
    <property type="entry name" value="RCK_N"/>
    <property type="match status" value="2"/>
</dbReference>
<evidence type="ECO:0000256" key="2">
    <source>
        <dbReference type="ARBA" id="ARBA00023065"/>
    </source>
</evidence>
<dbReference type="NCBIfam" id="NF007032">
    <property type="entry name" value="PRK09496.1-4"/>
    <property type="match status" value="1"/>
</dbReference>
<evidence type="ECO:0000313" key="6">
    <source>
        <dbReference type="Proteomes" id="UP000825009"/>
    </source>
</evidence>
<sequence>MKVIICGAGQVGWQIARHLSSENNDVTVVDNNADLVRRATDTLDVKGLTGFASHPDVLDRAGARDADMVIAATFSDEVNMVTCQVAHSVFAVPRKIARLRAQSYLDTIYSDLYRRDHLPIDVVISPEKEVAEAVLNRIASPSTFDTESFFDDAVQLMGIELDEDCPVLGTPLKQLSELFSTLRAIVVGIRRDSTLFAPEPGDQMFAGDQIYVVSHSDDVARALEIFGKTRAMPGRIVIIGGGNVGLAVASRLEKAATRMRTRVIEANRARAERAADALERTIVLHGDGLDIDLLREAGIERADVVLSLTDDDKTNMLASVRGKSAGAGMAISLVNDPTLVPLMSPLGIDAYVNPRSTTVSSILRHIRHGRVRGVYSIGDAEAEVIEAQVLSTSPMAGKAIRDIDFPEGALLGAVQRGKKVLRPTGATRIEEGDAVMIFSLTKDVPAVEALLQVSIDFF</sequence>
<dbReference type="Proteomes" id="UP000825009">
    <property type="component" value="Chromosome"/>
</dbReference>
<feature type="domain" description="RCK N-terminal" evidence="3">
    <location>
        <begin position="233"/>
        <end position="352"/>
    </location>
</feature>
<evidence type="ECO:0000259" key="3">
    <source>
        <dbReference type="PROSITE" id="PS51201"/>
    </source>
</evidence>